<evidence type="ECO:0000259" key="1">
    <source>
        <dbReference type="Pfam" id="PF06114"/>
    </source>
</evidence>
<sequence length="141" mass="16411">MKKNFVLRVKNLIEKYRTKNPFEICERAGVEIIFQDLGKIKGFHVRNAGVSLIMINSKLSELMIIIVLLHELGHAVLKHPTKDISFMKDNFFGFSNQLENEANLFLAEFLFNYIPLEDYFVGKEEEKALMRLAELKSRFGK</sequence>
<reference evidence="2 3" key="1">
    <citation type="submission" date="2019-07" db="EMBL/GenBank/DDBJ databases">
        <title>Complete Genome Sequence of Leptotrichia hofstadii Strain JCM16775.</title>
        <authorList>
            <person name="Watanabe S."/>
            <person name="Cui L."/>
        </authorList>
    </citation>
    <scope>NUCLEOTIDE SEQUENCE [LARGE SCALE GENOMIC DNA]</scope>
    <source>
        <strain evidence="2 3">JCM16775</strain>
    </source>
</reference>
<dbReference type="OrthoDB" id="9816277at2"/>
<protein>
    <recommendedName>
        <fullName evidence="1">IrrE N-terminal-like domain-containing protein</fullName>
    </recommendedName>
</protein>
<dbReference type="RefSeq" id="WP_036087401.1">
    <property type="nucleotide sequence ID" value="NZ_AP019823.1"/>
</dbReference>
<evidence type="ECO:0000313" key="2">
    <source>
        <dbReference type="EMBL" id="BBM37665.1"/>
    </source>
</evidence>
<dbReference type="Proteomes" id="UP000321892">
    <property type="component" value="Chromosome"/>
</dbReference>
<keyword evidence="3" id="KW-1185">Reference proteome</keyword>
<dbReference type="KEGG" id="lhf:JCM16775_0355"/>
<dbReference type="AlphaFoldDB" id="A0A510JHG0"/>
<dbReference type="Pfam" id="PF06114">
    <property type="entry name" value="Peptidase_M78"/>
    <property type="match status" value="1"/>
</dbReference>
<evidence type="ECO:0000313" key="3">
    <source>
        <dbReference type="Proteomes" id="UP000321892"/>
    </source>
</evidence>
<dbReference type="Gene3D" id="1.10.10.2910">
    <property type="match status" value="1"/>
</dbReference>
<proteinExistence type="predicted"/>
<organism evidence="2 3">
    <name type="scientific">Leptotrichia hofstadii</name>
    <dbReference type="NCBI Taxonomy" id="157688"/>
    <lineage>
        <taxon>Bacteria</taxon>
        <taxon>Fusobacteriati</taxon>
        <taxon>Fusobacteriota</taxon>
        <taxon>Fusobacteriia</taxon>
        <taxon>Fusobacteriales</taxon>
        <taxon>Leptotrichiaceae</taxon>
        <taxon>Leptotrichia</taxon>
    </lineage>
</organism>
<name>A0A510JHG0_9FUSO</name>
<feature type="domain" description="IrrE N-terminal-like" evidence="1">
    <location>
        <begin position="25"/>
        <end position="140"/>
    </location>
</feature>
<gene>
    <name evidence="2" type="ORF">JCM16775_0355</name>
</gene>
<accession>A0A510JHG0</accession>
<dbReference type="InterPro" id="IPR010359">
    <property type="entry name" value="IrrE_HExxH"/>
</dbReference>
<dbReference type="EMBL" id="AP019823">
    <property type="protein sequence ID" value="BBM37665.1"/>
    <property type="molecule type" value="Genomic_DNA"/>
</dbReference>